<proteinExistence type="inferred from homology"/>
<comment type="cofactor">
    <cofactor evidence="1">
        <name>pyridoxal 5'-phosphate</name>
        <dbReference type="ChEBI" id="CHEBI:597326"/>
    </cofactor>
</comment>
<evidence type="ECO:0000259" key="6">
    <source>
        <dbReference type="Pfam" id="PF01212"/>
    </source>
</evidence>
<organism evidence="7">
    <name type="scientific">Graphocephala atropunctata</name>
    <dbReference type="NCBI Taxonomy" id="36148"/>
    <lineage>
        <taxon>Eukaryota</taxon>
        <taxon>Metazoa</taxon>
        <taxon>Ecdysozoa</taxon>
        <taxon>Arthropoda</taxon>
        <taxon>Hexapoda</taxon>
        <taxon>Insecta</taxon>
        <taxon>Pterygota</taxon>
        <taxon>Neoptera</taxon>
        <taxon>Paraneoptera</taxon>
        <taxon>Hemiptera</taxon>
        <taxon>Auchenorrhyncha</taxon>
        <taxon>Membracoidea</taxon>
        <taxon>Cicadellidae</taxon>
        <taxon>Cicadellinae</taxon>
        <taxon>Cicadellini</taxon>
        <taxon>Graphocephala</taxon>
    </lineage>
</organism>
<dbReference type="Gene3D" id="3.90.1150.10">
    <property type="entry name" value="Aspartate Aminotransferase, domain 1"/>
    <property type="match status" value="1"/>
</dbReference>
<dbReference type="EMBL" id="GEBQ01030360">
    <property type="protein sequence ID" value="JAT09617.1"/>
    <property type="molecule type" value="Transcribed_RNA"/>
</dbReference>
<protein>
    <recommendedName>
        <fullName evidence="6">Aromatic amino acid beta-eliminating lyase/threonine aldolase domain-containing protein</fullName>
    </recommendedName>
</protein>
<keyword evidence="3" id="KW-0663">Pyridoxal phosphate</keyword>
<dbReference type="CDD" id="cd06502">
    <property type="entry name" value="TA_like"/>
    <property type="match status" value="1"/>
</dbReference>
<keyword evidence="4" id="KW-0456">Lyase</keyword>
<dbReference type="FunFam" id="3.40.640.10:FF:000030">
    <property type="entry name" value="Low-specificity L-threonine aldolase"/>
    <property type="match status" value="1"/>
</dbReference>
<feature type="domain" description="Aromatic amino acid beta-eliminating lyase/threonine aldolase" evidence="6">
    <location>
        <begin position="51"/>
        <end position="338"/>
    </location>
</feature>
<dbReference type="GO" id="GO:0005829">
    <property type="term" value="C:cytosol"/>
    <property type="evidence" value="ECO:0007669"/>
    <property type="project" value="TreeGrafter"/>
</dbReference>
<accession>A0A1B6KDU5</accession>
<dbReference type="Gene3D" id="3.40.640.10">
    <property type="entry name" value="Type I PLP-dependent aspartate aminotransferase-like (Major domain)"/>
    <property type="match status" value="1"/>
</dbReference>
<dbReference type="NCBIfam" id="NF041359">
    <property type="entry name" value="GntG_guanitoxin"/>
    <property type="match status" value="1"/>
</dbReference>
<dbReference type="PANTHER" id="PTHR48097">
    <property type="entry name" value="L-THREONINE ALDOLASE-RELATED"/>
    <property type="match status" value="1"/>
</dbReference>
<dbReference type="Pfam" id="PF01212">
    <property type="entry name" value="Beta_elim_lyase"/>
    <property type="match status" value="1"/>
</dbReference>
<dbReference type="InterPro" id="IPR015421">
    <property type="entry name" value="PyrdxlP-dep_Trfase_major"/>
</dbReference>
<dbReference type="AlphaFoldDB" id="A0A1B6KDU5"/>
<dbReference type="InterPro" id="IPR001597">
    <property type="entry name" value="ArAA_b-elim_lyase/Thr_aldolase"/>
</dbReference>
<evidence type="ECO:0000256" key="5">
    <source>
        <dbReference type="PIRSR" id="PIRSR017617-1"/>
    </source>
</evidence>
<dbReference type="SUPFAM" id="SSF53383">
    <property type="entry name" value="PLP-dependent transferases"/>
    <property type="match status" value="1"/>
</dbReference>
<sequence length="414" mass="45558">MSIIGRRWSFGSCVNIGSLLFEQLKMGTLGFTTMYKTAEVTHSLENMRVVDFRSDTISVPTEGMRQAIYNAEVGDDVMGEDPSVNALEEKSAKMFGKEASIFVPSGTMGNLIATMAHCDRRGCEIILGDKSHMLLWEQSGPAQLGGIQMTTVANLPDGTFSLEDMLAKLRDDSNVHTTSTSLICVENTHNWCGGLPLPLPWMEQLASLSRELKIPLHMDGARVFNAALCCNMSVAELCKDFSSVSVCLSKGLGAPIGSVLVGDRQFINKARRLRKVVGGGWRQAGIVAAAGLYALENMVDRLAVDHARARTIAEAIKATDTHLISFDLDQVQSNMFFMTFNDPKLTAQEFCERLFKVTEEESKDLGEDTCVIKLFLKSSTEIRLVLCCNITDEDVTAAVKKLQYVIREFDGRRG</sequence>
<reference evidence="7" key="1">
    <citation type="submission" date="2015-11" db="EMBL/GenBank/DDBJ databases">
        <title>De novo transcriptome assembly of four potential Pierce s Disease insect vectors from Arizona vineyards.</title>
        <authorList>
            <person name="Tassone E.E."/>
        </authorList>
    </citation>
    <scope>NUCLEOTIDE SEQUENCE</scope>
</reference>
<evidence type="ECO:0000256" key="1">
    <source>
        <dbReference type="ARBA" id="ARBA00001933"/>
    </source>
</evidence>
<dbReference type="GO" id="GO:0006545">
    <property type="term" value="P:glycine biosynthetic process"/>
    <property type="evidence" value="ECO:0007669"/>
    <property type="project" value="TreeGrafter"/>
</dbReference>
<feature type="modified residue" description="N6-(pyridoxal phosphate)lysine" evidence="5">
    <location>
        <position position="250"/>
    </location>
</feature>
<evidence type="ECO:0000313" key="7">
    <source>
        <dbReference type="EMBL" id="JAT09617.1"/>
    </source>
</evidence>
<dbReference type="PANTHER" id="PTHR48097:SF9">
    <property type="entry name" value="L-THREONINE ALDOLASE"/>
    <property type="match status" value="1"/>
</dbReference>
<dbReference type="InterPro" id="IPR015422">
    <property type="entry name" value="PyrdxlP-dep_Trfase_small"/>
</dbReference>
<evidence type="ECO:0000256" key="4">
    <source>
        <dbReference type="ARBA" id="ARBA00023239"/>
    </source>
</evidence>
<evidence type="ECO:0000256" key="2">
    <source>
        <dbReference type="ARBA" id="ARBA00006966"/>
    </source>
</evidence>
<dbReference type="FunFam" id="3.90.1150.10:FF:000041">
    <property type="entry name" value="Low-specificity L-threonine aldolase"/>
    <property type="match status" value="1"/>
</dbReference>
<comment type="similarity">
    <text evidence="2">Belongs to the threonine aldolase family.</text>
</comment>
<name>A0A1B6KDU5_9HEMI</name>
<dbReference type="InterPro" id="IPR015424">
    <property type="entry name" value="PyrdxlP-dep_Trfase"/>
</dbReference>
<dbReference type="InterPro" id="IPR023603">
    <property type="entry name" value="Low_specificity_L-TA-like"/>
</dbReference>
<dbReference type="PIRSF" id="PIRSF017617">
    <property type="entry name" value="Thr_aldolase"/>
    <property type="match status" value="1"/>
</dbReference>
<dbReference type="GO" id="GO:0006567">
    <property type="term" value="P:L-threonine catabolic process"/>
    <property type="evidence" value="ECO:0007669"/>
    <property type="project" value="TreeGrafter"/>
</dbReference>
<evidence type="ECO:0000256" key="3">
    <source>
        <dbReference type="ARBA" id="ARBA00022898"/>
    </source>
</evidence>
<dbReference type="GO" id="GO:0008732">
    <property type="term" value="F:L-allo-threonine aldolase activity"/>
    <property type="evidence" value="ECO:0007669"/>
    <property type="project" value="TreeGrafter"/>
</dbReference>
<gene>
    <name evidence="7" type="ORF">g.39104</name>
</gene>